<dbReference type="SUPFAM" id="SSF53335">
    <property type="entry name" value="S-adenosyl-L-methionine-dependent methyltransferases"/>
    <property type="match status" value="1"/>
</dbReference>
<comment type="function">
    <text evidence="6">Methylates ribosomal protein L11.</text>
</comment>
<dbReference type="AlphaFoldDB" id="A0A926DCF7"/>
<comment type="similarity">
    <text evidence="1 6">Belongs to the methyltransferase superfamily. PrmA family.</text>
</comment>
<keyword evidence="3 6" id="KW-0489">Methyltransferase</keyword>
<protein>
    <recommendedName>
        <fullName evidence="6">Ribosomal protein L11 methyltransferase</fullName>
        <shortName evidence="6">L11 Mtase</shortName>
        <ecNumber evidence="6">2.1.1.-</ecNumber>
    </recommendedName>
</protein>
<evidence type="ECO:0000256" key="4">
    <source>
        <dbReference type="ARBA" id="ARBA00022679"/>
    </source>
</evidence>
<evidence type="ECO:0000256" key="2">
    <source>
        <dbReference type="ARBA" id="ARBA00022490"/>
    </source>
</evidence>
<evidence type="ECO:0000313" key="8">
    <source>
        <dbReference type="Proteomes" id="UP000620366"/>
    </source>
</evidence>
<dbReference type="Gene3D" id="3.40.50.150">
    <property type="entry name" value="Vaccinia Virus protein VP39"/>
    <property type="match status" value="1"/>
</dbReference>
<dbReference type="HAMAP" id="MF_00735">
    <property type="entry name" value="Methyltr_PrmA"/>
    <property type="match status" value="1"/>
</dbReference>
<dbReference type="EMBL" id="JACRSP010000002">
    <property type="protein sequence ID" value="MBC8536018.1"/>
    <property type="molecule type" value="Genomic_DNA"/>
</dbReference>
<keyword evidence="5 6" id="KW-0949">S-adenosyl-L-methionine</keyword>
<evidence type="ECO:0000256" key="3">
    <source>
        <dbReference type="ARBA" id="ARBA00022603"/>
    </source>
</evidence>
<dbReference type="RefSeq" id="WP_249299774.1">
    <property type="nucleotide sequence ID" value="NZ_JACRSP010000002.1"/>
</dbReference>
<dbReference type="PANTHER" id="PTHR43648:SF1">
    <property type="entry name" value="ELECTRON TRANSFER FLAVOPROTEIN BETA SUBUNIT LYSINE METHYLTRANSFERASE"/>
    <property type="match status" value="1"/>
</dbReference>
<feature type="binding site" evidence="6">
    <location>
        <position position="259"/>
    </location>
    <ligand>
        <name>S-adenosyl-L-methionine</name>
        <dbReference type="ChEBI" id="CHEBI:59789"/>
    </ligand>
</feature>
<dbReference type="GO" id="GO:0005737">
    <property type="term" value="C:cytoplasm"/>
    <property type="evidence" value="ECO:0007669"/>
    <property type="project" value="UniProtKB-SubCell"/>
</dbReference>
<feature type="binding site" evidence="6">
    <location>
        <position position="186"/>
    </location>
    <ligand>
        <name>S-adenosyl-L-methionine</name>
        <dbReference type="ChEBI" id="CHEBI:59789"/>
    </ligand>
</feature>
<evidence type="ECO:0000256" key="5">
    <source>
        <dbReference type="ARBA" id="ARBA00022691"/>
    </source>
</evidence>
<dbReference type="NCBIfam" id="TIGR00406">
    <property type="entry name" value="prmA"/>
    <property type="match status" value="1"/>
</dbReference>
<keyword evidence="4 6" id="KW-0808">Transferase</keyword>
<comment type="caution">
    <text evidence="7">The sequence shown here is derived from an EMBL/GenBank/DDBJ whole genome shotgun (WGS) entry which is preliminary data.</text>
</comment>
<dbReference type="PANTHER" id="PTHR43648">
    <property type="entry name" value="ELECTRON TRANSFER FLAVOPROTEIN BETA SUBUNIT LYSINE METHYLTRANSFERASE"/>
    <property type="match status" value="1"/>
</dbReference>
<dbReference type="Proteomes" id="UP000620366">
    <property type="component" value="Unassembled WGS sequence"/>
</dbReference>
<dbReference type="GO" id="GO:0005840">
    <property type="term" value="C:ribosome"/>
    <property type="evidence" value="ECO:0007669"/>
    <property type="project" value="UniProtKB-KW"/>
</dbReference>
<organism evidence="7 8">
    <name type="scientific">Feifania hominis</name>
    <dbReference type="NCBI Taxonomy" id="2763660"/>
    <lineage>
        <taxon>Bacteria</taxon>
        <taxon>Bacillati</taxon>
        <taxon>Bacillota</taxon>
        <taxon>Clostridia</taxon>
        <taxon>Eubacteriales</taxon>
        <taxon>Feifaniaceae</taxon>
        <taxon>Feifania</taxon>
    </lineage>
</organism>
<comment type="catalytic activity">
    <reaction evidence="6">
        <text>L-lysyl-[protein] + 3 S-adenosyl-L-methionine = N(6),N(6),N(6)-trimethyl-L-lysyl-[protein] + 3 S-adenosyl-L-homocysteine + 3 H(+)</text>
        <dbReference type="Rhea" id="RHEA:54192"/>
        <dbReference type="Rhea" id="RHEA-COMP:9752"/>
        <dbReference type="Rhea" id="RHEA-COMP:13826"/>
        <dbReference type="ChEBI" id="CHEBI:15378"/>
        <dbReference type="ChEBI" id="CHEBI:29969"/>
        <dbReference type="ChEBI" id="CHEBI:57856"/>
        <dbReference type="ChEBI" id="CHEBI:59789"/>
        <dbReference type="ChEBI" id="CHEBI:61961"/>
    </reaction>
</comment>
<dbReference type="InterPro" id="IPR004498">
    <property type="entry name" value="Ribosomal_PrmA_MeTrfase"/>
</dbReference>
<dbReference type="PIRSF" id="PIRSF000401">
    <property type="entry name" value="RPL11_MTase"/>
    <property type="match status" value="1"/>
</dbReference>
<name>A0A926DCF7_9FIRM</name>
<dbReference type="GO" id="GO:0008276">
    <property type="term" value="F:protein methyltransferase activity"/>
    <property type="evidence" value="ECO:0007669"/>
    <property type="project" value="UniProtKB-UniRule"/>
</dbReference>
<evidence type="ECO:0000256" key="6">
    <source>
        <dbReference type="HAMAP-Rule" id="MF_00735"/>
    </source>
</evidence>
<keyword evidence="2 6" id="KW-0963">Cytoplasm</keyword>
<dbReference type="GO" id="GO:0032259">
    <property type="term" value="P:methylation"/>
    <property type="evidence" value="ECO:0007669"/>
    <property type="project" value="UniProtKB-KW"/>
</dbReference>
<proteinExistence type="inferred from homology"/>
<accession>A0A926DCF7</accession>
<feature type="binding site" evidence="6">
    <location>
        <position position="165"/>
    </location>
    <ligand>
        <name>S-adenosyl-L-methionine</name>
        <dbReference type="ChEBI" id="CHEBI:59789"/>
    </ligand>
</feature>
<keyword evidence="7" id="KW-0689">Ribosomal protein</keyword>
<reference evidence="7" key="1">
    <citation type="submission" date="2020-08" db="EMBL/GenBank/DDBJ databases">
        <title>Genome public.</title>
        <authorList>
            <person name="Liu C."/>
            <person name="Sun Q."/>
        </authorList>
    </citation>
    <scope>NUCLEOTIDE SEQUENCE</scope>
    <source>
        <strain evidence="7">BX7</strain>
    </source>
</reference>
<dbReference type="CDD" id="cd02440">
    <property type="entry name" value="AdoMet_MTases"/>
    <property type="match status" value="1"/>
</dbReference>
<sequence length="327" mass="35803">MDWLELNILTTHAAVDYVCARLIALGLTGFQIEDGADFEEFLEQNKQYWDYVDEELQNRQKNLCQVTFYVPNNAGGVETMFAVKHGLSDLRDSMPEIDFGSLELKTANINEEDWSNSWKQYFNPIPVGEKLLIRPEWEEIGDAGGRTVLVINPGMIFGTGSHHSTQLCMTALERHIRGGEHVLDLGCGSGILSIAALLLGAGQTRGIDIDENAVPVAYRNAQCNGIGEERCYFTSGNVTDLETLSKLSGGEKFDVIVANIVADVIIAAAPLALNFLKEGGVFITSGIIDERKDDVLDALGALGYCITETTEQGGWCEITATRPHTEP</sequence>
<feature type="binding site" evidence="6">
    <location>
        <position position="208"/>
    </location>
    <ligand>
        <name>S-adenosyl-L-methionine</name>
        <dbReference type="ChEBI" id="CHEBI:59789"/>
    </ligand>
</feature>
<evidence type="ECO:0000313" key="7">
    <source>
        <dbReference type="EMBL" id="MBC8536018.1"/>
    </source>
</evidence>
<dbReference type="InterPro" id="IPR050078">
    <property type="entry name" value="Ribosomal_L11_MeTrfase_PrmA"/>
</dbReference>
<dbReference type="EC" id="2.1.1.-" evidence="6"/>
<evidence type="ECO:0000256" key="1">
    <source>
        <dbReference type="ARBA" id="ARBA00009741"/>
    </source>
</evidence>
<keyword evidence="8" id="KW-1185">Reference proteome</keyword>
<gene>
    <name evidence="6 7" type="primary">prmA</name>
    <name evidence="7" type="ORF">H8695_04855</name>
</gene>
<dbReference type="Pfam" id="PF06325">
    <property type="entry name" value="PrmA"/>
    <property type="match status" value="1"/>
</dbReference>
<comment type="subcellular location">
    <subcellularLocation>
        <location evidence="6">Cytoplasm</location>
    </subcellularLocation>
</comment>
<dbReference type="InterPro" id="IPR029063">
    <property type="entry name" value="SAM-dependent_MTases_sf"/>
</dbReference>
<keyword evidence="7" id="KW-0687">Ribonucleoprotein</keyword>